<evidence type="ECO:0000256" key="1">
    <source>
        <dbReference type="SAM" id="MobiDB-lite"/>
    </source>
</evidence>
<feature type="compositionally biased region" description="Basic and acidic residues" evidence="1">
    <location>
        <begin position="1"/>
        <end position="10"/>
    </location>
</feature>
<dbReference type="EMBL" id="SGWX01000001">
    <property type="protein sequence ID" value="RZS59783.1"/>
    <property type="molecule type" value="Genomic_DNA"/>
</dbReference>
<comment type="caution">
    <text evidence="2">The sequence shown here is derived from an EMBL/GenBank/DDBJ whole genome shotgun (WGS) entry which is preliminary data.</text>
</comment>
<gene>
    <name evidence="2" type="ORF">EV386_0015</name>
</gene>
<organism evidence="2 3">
    <name type="scientific">Xylanimonas ulmi</name>
    <dbReference type="NCBI Taxonomy" id="228973"/>
    <lineage>
        <taxon>Bacteria</taxon>
        <taxon>Bacillati</taxon>
        <taxon>Actinomycetota</taxon>
        <taxon>Actinomycetes</taxon>
        <taxon>Micrococcales</taxon>
        <taxon>Promicromonosporaceae</taxon>
        <taxon>Xylanimonas</taxon>
    </lineage>
</organism>
<dbReference type="Proteomes" id="UP000293852">
    <property type="component" value="Unassembled WGS sequence"/>
</dbReference>
<accession>A0A4Q7LZ37</accession>
<keyword evidence="3" id="KW-1185">Reference proteome</keyword>
<proteinExistence type="predicted"/>
<feature type="region of interest" description="Disordered" evidence="1">
    <location>
        <begin position="1"/>
        <end position="29"/>
    </location>
</feature>
<protein>
    <submittedName>
        <fullName evidence="2">Uncharacterized protein</fullName>
    </submittedName>
</protein>
<name>A0A4Q7LZ37_9MICO</name>
<reference evidence="2 3" key="1">
    <citation type="submission" date="2019-02" db="EMBL/GenBank/DDBJ databases">
        <title>Sequencing the genomes of 1000 actinobacteria strains.</title>
        <authorList>
            <person name="Klenk H.-P."/>
        </authorList>
    </citation>
    <scope>NUCLEOTIDE SEQUENCE [LARGE SCALE GENOMIC DNA]</scope>
    <source>
        <strain evidence="2 3">DSM 16932</strain>
    </source>
</reference>
<evidence type="ECO:0000313" key="2">
    <source>
        <dbReference type="EMBL" id="RZS59783.1"/>
    </source>
</evidence>
<sequence length="90" mass="9984">MTTGEGRHTESVPIRDGAEQASANARDCQSVTTPDALIPARVWLTARQTGEFEADGRAVAWTPRQVRARYDDPHGRTGYAWVWSSAVTRR</sequence>
<dbReference type="AlphaFoldDB" id="A0A4Q7LZ37"/>
<evidence type="ECO:0000313" key="3">
    <source>
        <dbReference type="Proteomes" id="UP000293852"/>
    </source>
</evidence>